<dbReference type="RefSeq" id="WP_358898045.1">
    <property type="nucleotide sequence ID" value="NZ_JBEYSN010000019.1"/>
</dbReference>
<evidence type="ECO:0000313" key="2">
    <source>
        <dbReference type="EMBL" id="MFG6301452.1"/>
    </source>
</evidence>
<gene>
    <name evidence="2" type="ORF">ACGU38_39615</name>
</gene>
<name>A0ABW7EGE4_STRRO</name>
<protein>
    <recommendedName>
        <fullName evidence="4">Lipoprotein</fullName>
    </recommendedName>
</protein>
<organism evidence="2 3">
    <name type="scientific">Streptomyces rochei</name>
    <name type="common">Streptomyces parvullus</name>
    <dbReference type="NCBI Taxonomy" id="1928"/>
    <lineage>
        <taxon>Bacteria</taxon>
        <taxon>Bacillati</taxon>
        <taxon>Actinomycetota</taxon>
        <taxon>Actinomycetes</taxon>
        <taxon>Kitasatosporales</taxon>
        <taxon>Streptomycetaceae</taxon>
        <taxon>Streptomyces</taxon>
        <taxon>Streptomyces rochei group</taxon>
    </lineage>
</organism>
<keyword evidence="1" id="KW-0732">Signal</keyword>
<feature type="signal peptide" evidence="1">
    <location>
        <begin position="1"/>
        <end position="25"/>
    </location>
</feature>
<keyword evidence="3" id="KW-1185">Reference proteome</keyword>
<dbReference type="EMBL" id="JBIENY010000544">
    <property type="protein sequence ID" value="MFG6301452.1"/>
    <property type="molecule type" value="Genomic_DNA"/>
</dbReference>
<proteinExistence type="predicted"/>
<accession>A0ABW7EGE4</accession>
<dbReference type="PROSITE" id="PS51257">
    <property type="entry name" value="PROKAR_LIPOPROTEIN"/>
    <property type="match status" value="1"/>
</dbReference>
<evidence type="ECO:0000313" key="3">
    <source>
        <dbReference type="Proteomes" id="UP001605990"/>
    </source>
</evidence>
<evidence type="ECO:0000256" key="1">
    <source>
        <dbReference type="SAM" id="SignalP"/>
    </source>
</evidence>
<dbReference type="Proteomes" id="UP001605990">
    <property type="component" value="Unassembled WGS sequence"/>
</dbReference>
<evidence type="ECO:0008006" key="4">
    <source>
        <dbReference type="Google" id="ProtNLM"/>
    </source>
</evidence>
<sequence>MRLTAVRRTALAACAAAALALVATACGSSDDGGGEAAGDGKGKGDKAASAAPAAEALTAGELEKAALAQADVENGKVTEVSAADDVAKDKVKADGGTCEPLTFAEVGVPLGEPVATVKRSWTEGPKKPSGDQTTEEAIGAAFDLDKALITLASYDDGGAEKAVEEVRTALGECAGGFSFTAAGEPAEIAKVAEDKAPGGADEAVAMTMTMVGEDGDEFPVKVVVTRKGATVASFTVLNLAAAGTGEDFAFPTEISDAQLAKLG</sequence>
<feature type="chain" id="PRO_5047424181" description="Lipoprotein" evidence="1">
    <location>
        <begin position="26"/>
        <end position="263"/>
    </location>
</feature>
<reference evidence="2 3" key="1">
    <citation type="submission" date="2024-10" db="EMBL/GenBank/DDBJ databases">
        <title>Draft genome assembly of a novel steroid transforming actinomycete isolated from African clawed frog Xenopus laevis.</title>
        <authorList>
            <person name="Bragin E."/>
            <person name="Kollerov V."/>
            <person name="Donova M.V."/>
        </authorList>
    </citation>
    <scope>NUCLEOTIDE SEQUENCE [LARGE SCALE GENOMIC DNA]</scope>
    <source>
        <strain evidence="2 3">MTOC-St3</strain>
    </source>
</reference>
<comment type="caution">
    <text evidence="2">The sequence shown here is derived from an EMBL/GenBank/DDBJ whole genome shotgun (WGS) entry which is preliminary data.</text>
</comment>